<gene>
    <name evidence="5" type="ORF">PIB30_056936</name>
</gene>
<evidence type="ECO:0000256" key="2">
    <source>
        <dbReference type="PROSITE-ProRule" id="PRU00657"/>
    </source>
</evidence>
<dbReference type="PANTHER" id="PTHR14950:SF70">
    <property type="entry name" value="ENDORIBONUCLEASE DICER HOMOLOG 2"/>
    <property type="match status" value="1"/>
</dbReference>
<keyword evidence="6" id="KW-1185">Reference proteome</keyword>
<name>A0ABU6TJB2_9FABA</name>
<accession>A0ABU6TJB2</accession>
<dbReference type="PROSITE" id="PS51194">
    <property type="entry name" value="HELICASE_CTER"/>
    <property type="match status" value="1"/>
</dbReference>
<evidence type="ECO:0000313" key="5">
    <source>
        <dbReference type="EMBL" id="MED6148852.1"/>
    </source>
</evidence>
<evidence type="ECO:0000259" key="4">
    <source>
        <dbReference type="PROSITE" id="PS51327"/>
    </source>
</evidence>
<proteinExistence type="predicted"/>
<dbReference type="Gene3D" id="3.30.160.380">
    <property type="entry name" value="Dicer dimerisation domain"/>
    <property type="match status" value="1"/>
</dbReference>
<protein>
    <submittedName>
        <fullName evidence="5">Uncharacterized protein</fullName>
    </submittedName>
</protein>
<dbReference type="Pfam" id="PF00271">
    <property type="entry name" value="Helicase_C"/>
    <property type="match status" value="1"/>
</dbReference>
<keyword evidence="1" id="KW-0378">Hydrolase</keyword>
<feature type="domain" description="Dicer dsRNA-binding fold" evidence="4">
    <location>
        <begin position="334"/>
        <end position="416"/>
    </location>
</feature>
<evidence type="ECO:0000313" key="6">
    <source>
        <dbReference type="Proteomes" id="UP001341840"/>
    </source>
</evidence>
<dbReference type="SUPFAM" id="SSF52540">
    <property type="entry name" value="P-loop containing nucleoside triphosphate hydrolases"/>
    <property type="match status" value="1"/>
</dbReference>
<evidence type="ECO:0000259" key="3">
    <source>
        <dbReference type="PROSITE" id="PS51194"/>
    </source>
</evidence>
<dbReference type="InterPro" id="IPR001650">
    <property type="entry name" value="Helicase_C-like"/>
</dbReference>
<dbReference type="InterPro" id="IPR005034">
    <property type="entry name" value="Dicer_dimerisation"/>
</dbReference>
<evidence type="ECO:0000256" key="1">
    <source>
        <dbReference type="ARBA" id="ARBA00022801"/>
    </source>
</evidence>
<sequence>MLKQQYELSLRTSDLTESVAGSAHKRIAKIFSSVIFCLDGLGVWLALKAAEVLSSNESESFSMCKSGDIIVRNFSLDIMNLFKTYLSSGTQWFVGDNTKSNVEMGLLTSKVCCLVDTLLEYRPNTTPHGSKDVIAPWPCMGNPSSFIRAWDRLCYPRALSDMRCIVFVERVVTAVVLQDLLNALLPKYNSWKTKCIAGKNSGLHNQSRKRQNEIVEEFRMGMVNIIVATSILEEGLDVQSCNLVIRFDPCPTVCSFIQSRGRARMQNSDYILMVQCGDSVTHSRLEKYLASGDIMRKESLRHSSFPCDHFESDQFDEEFYRVESTKAIVTLSSSIELIHIFCSWLPSDGYFKPTPRWVKETGTLHLPKSCPIQTICVEGDKKNLKKIACLEACKKLHKIGALTDNLVPKIYVEEVEMQDFGNEPFNEEQPSYVPCELVNHFSNTETTIYHCYLIELNQNFSDDISSILLAMRIELDPEIGSTEFEMCFDKGSLSVKLRYMGTISLVPNLVLLCKRFQVTILRLLLDYNMDKLRTVLDNLCSEGDPEIDYLLLPTVNQRLDWISINSLNPSKFNCGNHSPIVWTNSGRFCPCMLRNSLVFTPHNGRFYITTDIMDLNGNSHMSLGDGGITTYKKYFLEK</sequence>
<dbReference type="InterPro" id="IPR038248">
    <property type="entry name" value="Dicer_dimer_sf"/>
</dbReference>
<keyword evidence="2" id="KW-0694">RNA-binding</keyword>
<dbReference type="InterPro" id="IPR027417">
    <property type="entry name" value="P-loop_NTPase"/>
</dbReference>
<comment type="caution">
    <text evidence="5">The sequence shown here is derived from an EMBL/GenBank/DDBJ whole genome shotgun (WGS) entry which is preliminary data.</text>
</comment>
<reference evidence="5 6" key="1">
    <citation type="journal article" date="2023" name="Plants (Basel)">
        <title>Bridging the Gap: Combining Genomics and Transcriptomics Approaches to Understand Stylosanthes scabra, an Orphan Legume from the Brazilian Caatinga.</title>
        <authorList>
            <person name="Ferreira-Neto J.R.C."/>
            <person name="da Silva M.D."/>
            <person name="Binneck E."/>
            <person name="de Melo N.F."/>
            <person name="da Silva R.H."/>
            <person name="de Melo A.L.T.M."/>
            <person name="Pandolfi V."/>
            <person name="Bustamante F.O."/>
            <person name="Brasileiro-Vidal A.C."/>
            <person name="Benko-Iseppon A.M."/>
        </authorList>
    </citation>
    <scope>NUCLEOTIDE SEQUENCE [LARGE SCALE GENOMIC DNA]</scope>
    <source>
        <tissue evidence="5">Leaves</tissue>
    </source>
</reference>
<organism evidence="5 6">
    <name type="scientific">Stylosanthes scabra</name>
    <dbReference type="NCBI Taxonomy" id="79078"/>
    <lineage>
        <taxon>Eukaryota</taxon>
        <taxon>Viridiplantae</taxon>
        <taxon>Streptophyta</taxon>
        <taxon>Embryophyta</taxon>
        <taxon>Tracheophyta</taxon>
        <taxon>Spermatophyta</taxon>
        <taxon>Magnoliopsida</taxon>
        <taxon>eudicotyledons</taxon>
        <taxon>Gunneridae</taxon>
        <taxon>Pentapetalae</taxon>
        <taxon>rosids</taxon>
        <taxon>fabids</taxon>
        <taxon>Fabales</taxon>
        <taxon>Fabaceae</taxon>
        <taxon>Papilionoideae</taxon>
        <taxon>50 kb inversion clade</taxon>
        <taxon>dalbergioids sensu lato</taxon>
        <taxon>Dalbergieae</taxon>
        <taxon>Pterocarpus clade</taxon>
        <taxon>Stylosanthes</taxon>
    </lineage>
</organism>
<dbReference type="Gene3D" id="3.40.50.300">
    <property type="entry name" value="P-loop containing nucleotide triphosphate hydrolases"/>
    <property type="match status" value="1"/>
</dbReference>
<dbReference type="Pfam" id="PF03368">
    <property type="entry name" value="Dicer_dimer"/>
    <property type="match status" value="1"/>
</dbReference>
<dbReference type="PROSITE" id="PS51327">
    <property type="entry name" value="DICER_DSRBF"/>
    <property type="match status" value="1"/>
</dbReference>
<feature type="domain" description="Helicase C-terminal" evidence="3">
    <location>
        <begin position="154"/>
        <end position="313"/>
    </location>
</feature>
<dbReference type="EMBL" id="JASCZI010091081">
    <property type="protein sequence ID" value="MED6148852.1"/>
    <property type="molecule type" value="Genomic_DNA"/>
</dbReference>
<dbReference type="PANTHER" id="PTHR14950">
    <property type="entry name" value="DICER-RELATED"/>
    <property type="match status" value="1"/>
</dbReference>
<dbReference type="SMART" id="SM00490">
    <property type="entry name" value="HELICc"/>
    <property type="match status" value="1"/>
</dbReference>
<dbReference type="Proteomes" id="UP001341840">
    <property type="component" value="Unassembled WGS sequence"/>
</dbReference>